<evidence type="ECO:0000313" key="2">
    <source>
        <dbReference type="Proteomes" id="UP000609346"/>
    </source>
</evidence>
<dbReference type="InterPro" id="IPR012334">
    <property type="entry name" value="Pectin_lyas_fold"/>
</dbReference>
<reference evidence="1 2" key="1">
    <citation type="submission" date="2020-09" db="EMBL/GenBank/DDBJ databases">
        <title>Paenibacillus sp. strain PR3 16S rRNA gene Genome sequencing and assembly.</title>
        <authorList>
            <person name="Kim J."/>
        </authorList>
    </citation>
    <scope>NUCLEOTIDE SEQUENCE [LARGE SCALE GENOMIC DNA]</scope>
    <source>
        <strain evidence="1 2">PR3</strain>
    </source>
</reference>
<dbReference type="EMBL" id="JACXZA010000008">
    <property type="protein sequence ID" value="MBD3922350.1"/>
    <property type="molecule type" value="Genomic_DNA"/>
</dbReference>
<dbReference type="Proteomes" id="UP000609346">
    <property type="component" value="Unassembled WGS sequence"/>
</dbReference>
<protein>
    <submittedName>
        <fullName evidence="1">Uncharacterized protein</fullName>
    </submittedName>
</protein>
<accession>A0ABR8N587</accession>
<keyword evidence="2" id="KW-1185">Reference proteome</keyword>
<evidence type="ECO:0000313" key="1">
    <source>
        <dbReference type="EMBL" id="MBD3922350.1"/>
    </source>
</evidence>
<organism evidence="1 2">
    <name type="scientific">Paenibacillus terricola</name>
    <dbReference type="NCBI Taxonomy" id="2763503"/>
    <lineage>
        <taxon>Bacteria</taxon>
        <taxon>Bacillati</taxon>
        <taxon>Bacillota</taxon>
        <taxon>Bacilli</taxon>
        <taxon>Bacillales</taxon>
        <taxon>Paenibacillaceae</taxon>
        <taxon>Paenibacillus</taxon>
    </lineage>
</organism>
<dbReference type="RefSeq" id="WP_224754040.1">
    <property type="nucleotide sequence ID" value="NZ_JACXZA010000008.1"/>
</dbReference>
<sequence>MTAYIFELGRLIDVRVFHNPKYNPYPGNRIENIRFEEITFNGQCDNPSIIDGYDETRTVDGVHIHNLKINGKLIEHAGGRQLPMQ</sequence>
<name>A0ABR8N587_9BACL</name>
<comment type="caution">
    <text evidence="1">The sequence shown here is derived from an EMBL/GenBank/DDBJ whole genome shotgun (WGS) entry which is preliminary data.</text>
</comment>
<gene>
    <name evidence="1" type="ORF">H8B09_26585</name>
</gene>
<dbReference type="Gene3D" id="2.160.20.10">
    <property type="entry name" value="Single-stranded right-handed beta-helix, Pectin lyase-like"/>
    <property type="match status" value="1"/>
</dbReference>
<proteinExistence type="predicted"/>